<dbReference type="PROSITE" id="PS01081">
    <property type="entry name" value="HTH_TETR_1"/>
    <property type="match status" value="1"/>
</dbReference>
<keyword evidence="2" id="KW-0805">Transcription regulation</keyword>
<dbReference type="PANTHER" id="PTHR47506:SF1">
    <property type="entry name" value="HTH-TYPE TRANSCRIPTIONAL REGULATOR YJDC"/>
    <property type="match status" value="1"/>
</dbReference>
<dbReference type="InterPro" id="IPR001647">
    <property type="entry name" value="HTH_TetR"/>
</dbReference>
<evidence type="ECO:0000313" key="8">
    <source>
        <dbReference type="Proteomes" id="UP000295375"/>
    </source>
</evidence>
<protein>
    <submittedName>
        <fullName evidence="7">TetR family transcriptional regulator</fullName>
    </submittedName>
</protein>
<dbReference type="PROSITE" id="PS50977">
    <property type="entry name" value="HTH_TETR_2"/>
    <property type="match status" value="1"/>
</dbReference>
<dbReference type="InterPro" id="IPR013572">
    <property type="entry name" value="Tscrpt_reg_MAATS_C"/>
</dbReference>
<dbReference type="PRINTS" id="PR00455">
    <property type="entry name" value="HTHTETR"/>
</dbReference>
<evidence type="ECO:0000256" key="5">
    <source>
        <dbReference type="PROSITE-ProRule" id="PRU00335"/>
    </source>
</evidence>
<sequence length="205" mass="23121">MVRRTKAEALATRDQLLDAAEQIFSQNGVANTSLQEIAQHAGVTRGAFYWHFKDKAELIGALMERVMMPLDELQEQAKADNPDDLVLQIRNDIIIMLQRITTDAHLKAVVSILLLKCEYTEAVDDIRQRFLRSREECAEDLETRIGQAITLGQLPKAVNPKLTVIALFSLVDGLLFNWLIDPEAFDLHQNAEALIKPFFDGLLHA</sequence>
<dbReference type="Gene3D" id="1.10.357.10">
    <property type="entry name" value="Tetracycline Repressor, domain 2"/>
    <property type="match status" value="1"/>
</dbReference>
<dbReference type="Pfam" id="PF08361">
    <property type="entry name" value="TetR_C_2"/>
    <property type="match status" value="1"/>
</dbReference>
<feature type="domain" description="HTH tetR-type" evidence="6">
    <location>
        <begin position="10"/>
        <end position="70"/>
    </location>
</feature>
<keyword evidence="1" id="KW-0678">Repressor</keyword>
<evidence type="ECO:0000256" key="4">
    <source>
        <dbReference type="ARBA" id="ARBA00023163"/>
    </source>
</evidence>
<accession>A0A4R6UNJ0</accession>
<dbReference type="GO" id="GO:0003677">
    <property type="term" value="F:DNA binding"/>
    <property type="evidence" value="ECO:0007669"/>
    <property type="project" value="UniProtKB-UniRule"/>
</dbReference>
<dbReference type="SUPFAM" id="SSF48498">
    <property type="entry name" value="Tetracyclin repressor-like, C-terminal domain"/>
    <property type="match status" value="1"/>
</dbReference>
<dbReference type="PANTHER" id="PTHR47506">
    <property type="entry name" value="TRANSCRIPTIONAL REGULATORY PROTEIN"/>
    <property type="match status" value="1"/>
</dbReference>
<dbReference type="Pfam" id="PF00440">
    <property type="entry name" value="TetR_N"/>
    <property type="match status" value="1"/>
</dbReference>
<proteinExistence type="predicted"/>
<evidence type="ECO:0000313" key="7">
    <source>
        <dbReference type="EMBL" id="TDQ48690.1"/>
    </source>
</evidence>
<evidence type="ECO:0000256" key="1">
    <source>
        <dbReference type="ARBA" id="ARBA00022491"/>
    </source>
</evidence>
<evidence type="ECO:0000259" key="6">
    <source>
        <dbReference type="PROSITE" id="PS50977"/>
    </source>
</evidence>
<dbReference type="InterPro" id="IPR023772">
    <property type="entry name" value="DNA-bd_HTH_TetR-type_CS"/>
</dbReference>
<dbReference type="AlphaFoldDB" id="A0A4R6UNJ0"/>
<gene>
    <name evidence="7" type="ORF">EV696_106130</name>
</gene>
<organism evidence="7 8">
    <name type="scientific">Permianibacter aggregans</name>
    <dbReference type="NCBI Taxonomy" id="1510150"/>
    <lineage>
        <taxon>Bacteria</taxon>
        <taxon>Pseudomonadati</taxon>
        <taxon>Pseudomonadota</taxon>
        <taxon>Gammaproteobacteria</taxon>
        <taxon>Pseudomonadales</taxon>
        <taxon>Pseudomonadaceae</taxon>
        <taxon>Permianibacter</taxon>
    </lineage>
</organism>
<keyword evidence="3 5" id="KW-0238">DNA-binding</keyword>
<reference evidence="7 8" key="1">
    <citation type="submission" date="2019-03" db="EMBL/GenBank/DDBJ databases">
        <title>Genomic Encyclopedia of Type Strains, Phase IV (KMG-IV): sequencing the most valuable type-strain genomes for metagenomic binning, comparative biology and taxonomic classification.</title>
        <authorList>
            <person name="Goeker M."/>
        </authorList>
    </citation>
    <scope>NUCLEOTIDE SEQUENCE [LARGE SCALE GENOMIC DNA]</scope>
    <source>
        <strain evidence="7 8">DSM 103792</strain>
    </source>
</reference>
<dbReference type="InterPro" id="IPR009057">
    <property type="entry name" value="Homeodomain-like_sf"/>
</dbReference>
<name>A0A4R6UNJ0_9GAMM</name>
<dbReference type="EMBL" id="SNYM01000006">
    <property type="protein sequence ID" value="TDQ48690.1"/>
    <property type="molecule type" value="Genomic_DNA"/>
</dbReference>
<dbReference type="Proteomes" id="UP000295375">
    <property type="component" value="Unassembled WGS sequence"/>
</dbReference>
<dbReference type="InterPro" id="IPR036271">
    <property type="entry name" value="Tet_transcr_reg_TetR-rel_C_sf"/>
</dbReference>
<dbReference type="RefSeq" id="WP_162848165.1">
    <property type="nucleotide sequence ID" value="NZ_CP037953.1"/>
</dbReference>
<evidence type="ECO:0000256" key="3">
    <source>
        <dbReference type="ARBA" id="ARBA00023125"/>
    </source>
</evidence>
<comment type="caution">
    <text evidence="7">The sequence shown here is derived from an EMBL/GenBank/DDBJ whole genome shotgun (WGS) entry which is preliminary data.</text>
</comment>
<keyword evidence="8" id="KW-1185">Reference proteome</keyword>
<feature type="DNA-binding region" description="H-T-H motif" evidence="5">
    <location>
        <begin position="33"/>
        <end position="52"/>
    </location>
</feature>
<dbReference type="SUPFAM" id="SSF46689">
    <property type="entry name" value="Homeodomain-like"/>
    <property type="match status" value="1"/>
</dbReference>
<evidence type="ECO:0000256" key="2">
    <source>
        <dbReference type="ARBA" id="ARBA00023015"/>
    </source>
</evidence>
<keyword evidence="4" id="KW-0804">Transcription</keyword>